<proteinExistence type="predicted"/>
<dbReference type="PIRSF" id="PIRSF016897">
    <property type="entry name" value="GlpP"/>
    <property type="match status" value="1"/>
</dbReference>
<dbReference type="RefSeq" id="WP_117188339.1">
    <property type="nucleotide sequence ID" value="NZ_AP031494.1"/>
</dbReference>
<gene>
    <name evidence="1" type="ORF">CHT91_01300</name>
</gene>
<dbReference type="EMBL" id="NOWI01000001">
    <property type="protein sequence ID" value="RFT46975.1"/>
    <property type="molecule type" value="Genomic_DNA"/>
</dbReference>
<name>A0A3E2DNK9_9ACTN</name>
<dbReference type="PANTHER" id="PTHR35787">
    <property type="entry name" value="GLYCEROL UPTAKE OPERON ANTITERMINATOR REGULATORY PROTEIN"/>
    <property type="match status" value="1"/>
</dbReference>
<dbReference type="Pfam" id="PF04309">
    <property type="entry name" value="G3P_antiterm"/>
    <property type="match status" value="1"/>
</dbReference>
<dbReference type="SUPFAM" id="SSF110391">
    <property type="entry name" value="GlpP-like"/>
    <property type="match status" value="1"/>
</dbReference>
<dbReference type="InterPro" id="IPR013785">
    <property type="entry name" value="Aldolase_TIM"/>
</dbReference>
<evidence type="ECO:0000313" key="2">
    <source>
        <dbReference type="Proteomes" id="UP000259211"/>
    </source>
</evidence>
<dbReference type="GO" id="GO:0006071">
    <property type="term" value="P:glycerol metabolic process"/>
    <property type="evidence" value="ECO:0007669"/>
    <property type="project" value="InterPro"/>
</dbReference>
<dbReference type="AlphaFoldDB" id="A0A3E2DNK9"/>
<organism evidence="1 2">
    <name type="scientific">Cutibacterium avidum</name>
    <dbReference type="NCBI Taxonomy" id="33010"/>
    <lineage>
        <taxon>Bacteria</taxon>
        <taxon>Bacillati</taxon>
        <taxon>Actinomycetota</taxon>
        <taxon>Actinomycetes</taxon>
        <taxon>Propionibacteriales</taxon>
        <taxon>Propionibacteriaceae</taxon>
        <taxon>Cutibacterium</taxon>
    </lineage>
</organism>
<reference evidence="1 2" key="1">
    <citation type="submission" date="2017-07" db="EMBL/GenBank/DDBJ databases">
        <authorList>
            <person name="Sun Z.S."/>
            <person name="Albrecht U."/>
            <person name="Echele G."/>
            <person name="Lee C.C."/>
        </authorList>
    </citation>
    <scope>NUCLEOTIDE SEQUENCE [LARGE SCALE GENOMIC DNA]</scope>
    <source>
        <strain evidence="1 2">P16-029</strain>
    </source>
</reference>
<accession>A0A3E2DNK9</accession>
<dbReference type="PANTHER" id="PTHR35787:SF1">
    <property type="entry name" value="GLYCEROL UPTAKE OPERON ANTITERMINATOR REGULATORY PROTEIN"/>
    <property type="match status" value="1"/>
</dbReference>
<comment type="caution">
    <text evidence="1">The sequence shown here is derived from an EMBL/GenBank/DDBJ whole genome shotgun (WGS) entry which is preliminary data.</text>
</comment>
<dbReference type="Gene3D" id="3.20.20.70">
    <property type="entry name" value="Aldolase class I"/>
    <property type="match status" value="1"/>
</dbReference>
<dbReference type="InterPro" id="IPR006699">
    <property type="entry name" value="GlpP"/>
</dbReference>
<sequence>MPDLGRGMVIPSATSQTLQAALAAPSPNVLLTGVALDELPERAKQVLGAGKHAIVHADMTSGLHPNAAALSFLKDHCGVETIISTNAKVIETARRHHLQTVFRVFLLDSIALRTAARTLGNIQVDAVEILPGPMARSVIEHIRATGPDRTLLAGGFVRTSQLVEDLFRAGFDGVTTSYPPLWQRTPLSQGTR</sequence>
<protein>
    <submittedName>
        <fullName evidence="1">Glycerol-3-phosphate responsive antiterminator GlpP</fullName>
    </submittedName>
</protein>
<dbReference type="Proteomes" id="UP000259211">
    <property type="component" value="Unassembled WGS sequence"/>
</dbReference>
<evidence type="ECO:0000313" key="1">
    <source>
        <dbReference type="EMBL" id="RFT46975.1"/>
    </source>
</evidence>
<dbReference type="GO" id="GO:0006355">
    <property type="term" value="P:regulation of DNA-templated transcription"/>
    <property type="evidence" value="ECO:0007669"/>
    <property type="project" value="InterPro"/>
</dbReference>